<proteinExistence type="predicted"/>
<dbReference type="AlphaFoldDB" id="A0A9N9Z9X7"/>
<feature type="region of interest" description="Disordered" evidence="1">
    <location>
        <begin position="360"/>
        <end position="439"/>
    </location>
</feature>
<evidence type="ECO:0000313" key="4">
    <source>
        <dbReference type="Proteomes" id="UP000775872"/>
    </source>
</evidence>
<protein>
    <submittedName>
        <fullName evidence="3">Uncharacterized protein</fullName>
    </submittedName>
</protein>
<evidence type="ECO:0000313" key="3">
    <source>
        <dbReference type="EMBL" id="CAH0051583.1"/>
    </source>
</evidence>
<feature type="signal peptide" evidence="2">
    <location>
        <begin position="1"/>
        <end position="27"/>
    </location>
</feature>
<feature type="compositionally biased region" description="Polar residues" evidence="1">
    <location>
        <begin position="386"/>
        <end position="401"/>
    </location>
</feature>
<reference evidence="4" key="1">
    <citation type="submission" date="2019-06" db="EMBL/GenBank/DDBJ databases">
        <authorList>
            <person name="Broberg M."/>
        </authorList>
    </citation>
    <scope>NUCLEOTIDE SEQUENCE [LARGE SCALE GENOMIC DNA]</scope>
</reference>
<dbReference type="EMBL" id="CABFOC020000041">
    <property type="protein sequence ID" value="CAH0051583.1"/>
    <property type="molecule type" value="Genomic_DNA"/>
</dbReference>
<feature type="compositionally biased region" description="Polar residues" evidence="1">
    <location>
        <begin position="367"/>
        <end position="376"/>
    </location>
</feature>
<keyword evidence="4" id="KW-1185">Reference proteome</keyword>
<accession>A0A9N9Z9X7</accession>
<sequence length="806" mass="90010">MEDSGTIAAWAALAAALLALVVALAQASQQYVATAHSMRKCEKSVWGPMPGHPGRRVWVWRQLRFRVVFDLPNIFIPSEYWPEQGNTRQFPASRVTSLPAPFDRLATGTAQTADPEMAEVRNFSEAGWVAFSRHVSYVCPSSVKVGLQRGDIDRLPADLAVVPMQVSLRDVIVLGLAMGMTVVTQGNDSIDMSGPSGVIKSSDHPFLGKLLHFTAFSMAPKLSIKNLLTGKLSHSWMLRLHNTATIAMQEYDEPKRRYYELMGMRWRSHRTQLPTRHWSDSDGDSVDQLQIAFVDTEGNSHNVPIEECETWEIKLGDYISTNPDAGNPPEAPGNTVPPPEAPTKPVEGKVDVEMQGKQGMTELNAASIPTRTSAPASTEDGEDDNSGFQTNKTIPKSTTSMAIVRRRRLSREGKSKSRPLSTLLEQAPESDVSEHEAPHIRSRPYVRYVKSDPSDVPGPEAPRVVHRSRSPVFRLNSSDSDSDLGMHSSYYRRAAFDTQEYWNLKREDAYVNRHTRYYAPNPPILSFFWAAQLDVELGPWATPWARGLYTDCREALSMLTEIALAGLRHTALKARGKRSDVSLVDKEIRYVSLSDSVLLKDLWVHLRQGRHTWPPYATNARTGFATTELEHGNAEITDFGAFGNKLSLPPLWLLESVRSEALHDKGHVGAAAASVPRDRLLELASIDYWLWQASEKVPALFESSTDGANVLTNAPAMVEEVWLVFGDDIMHRWRKQYDRGQGDAHVTTMARDIGKHFGKLLHTPAERYFAWVALLRAAKTMECIKGGPETYDITDMLQSDQLVYLL</sequence>
<dbReference type="OrthoDB" id="5153589at2759"/>
<name>A0A9N9Z9X7_9HYPO</name>
<dbReference type="Proteomes" id="UP000775872">
    <property type="component" value="Unassembled WGS sequence"/>
</dbReference>
<keyword evidence="2" id="KW-0732">Signal</keyword>
<feature type="region of interest" description="Disordered" evidence="1">
    <location>
        <begin position="319"/>
        <end position="346"/>
    </location>
</feature>
<feature type="chain" id="PRO_5040326332" evidence="2">
    <location>
        <begin position="28"/>
        <end position="806"/>
    </location>
</feature>
<gene>
    <name evidence="3" type="ORF">CSOL1703_00017925</name>
</gene>
<reference evidence="3 4" key="2">
    <citation type="submission" date="2021-10" db="EMBL/GenBank/DDBJ databases">
        <authorList>
            <person name="Piombo E."/>
        </authorList>
    </citation>
    <scope>NUCLEOTIDE SEQUENCE [LARGE SCALE GENOMIC DNA]</scope>
</reference>
<evidence type="ECO:0000256" key="1">
    <source>
        <dbReference type="SAM" id="MobiDB-lite"/>
    </source>
</evidence>
<organism evidence="3 4">
    <name type="scientific">Clonostachys solani</name>
    <dbReference type="NCBI Taxonomy" id="160281"/>
    <lineage>
        <taxon>Eukaryota</taxon>
        <taxon>Fungi</taxon>
        <taxon>Dikarya</taxon>
        <taxon>Ascomycota</taxon>
        <taxon>Pezizomycotina</taxon>
        <taxon>Sordariomycetes</taxon>
        <taxon>Hypocreomycetidae</taxon>
        <taxon>Hypocreales</taxon>
        <taxon>Bionectriaceae</taxon>
        <taxon>Clonostachys</taxon>
    </lineage>
</organism>
<comment type="caution">
    <text evidence="3">The sequence shown here is derived from an EMBL/GenBank/DDBJ whole genome shotgun (WGS) entry which is preliminary data.</text>
</comment>
<feature type="compositionally biased region" description="Pro residues" evidence="1">
    <location>
        <begin position="329"/>
        <end position="342"/>
    </location>
</feature>
<evidence type="ECO:0000256" key="2">
    <source>
        <dbReference type="SAM" id="SignalP"/>
    </source>
</evidence>